<proteinExistence type="predicted"/>
<protein>
    <recommendedName>
        <fullName evidence="3">Restriction endonuclease type IV Mrr domain-containing protein</fullName>
    </recommendedName>
</protein>
<evidence type="ECO:0000313" key="1">
    <source>
        <dbReference type="EMBL" id="AIY67581.1"/>
    </source>
</evidence>
<keyword evidence="2" id="KW-1185">Reference proteome</keyword>
<dbReference type="RefSeq" id="WP_040136700.1">
    <property type="nucleotide sequence ID" value="NZ_CP009889.1"/>
</dbReference>
<dbReference type="OrthoDB" id="5671374at2"/>
<dbReference type="HOGENOM" id="CLU_361647_0_0_6"/>
<dbReference type="EMBL" id="CP009889">
    <property type="protein sequence ID" value="AIY67581.1"/>
    <property type="molecule type" value="Genomic_DNA"/>
</dbReference>
<dbReference type="STRING" id="1348114.OM33_21550"/>
<gene>
    <name evidence="1" type="ORF">OM33_21550</name>
</gene>
<accession>A0A0A7ENC5</accession>
<evidence type="ECO:0008006" key="3">
    <source>
        <dbReference type="Google" id="ProtNLM"/>
    </source>
</evidence>
<dbReference type="Proteomes" id="UP000030341">
    <property type="component" value="Chromosome 2"/>
</dbReference>
<reference evidence="1 2" key="1">
    <citation type="submission" date="2014-11" db="EMBL/GenBank/DDBJ databases">
        <title>Complete Genome Sequence of Pseudoalteromonas sp. Strain OCN003 Isolated from Kaneohe Bay, Oahu, Hawaii.</title>
        <authorList>
            <person name="Beurmann S."/>
            <person name="Videau P."/>
            <person name="Ushijima B."/>
            <person name="Smith A.M."/>
            <person name="Aeby G.S."/>
            <person name="Callahan S.M."/>
            <person name="Belcaid M."/>
        </authorList>
    </citation>
    <scope>NUCLEOTIDE SEQUENCE [LARGE SCALE GENOMIC DNA]</scope>
    <source>
        <strain evidence="1 2">OCN003</strain>
    </source>
</reference>
<organism evidence="1 2">
    <name type="scientific">Pseudoalteromonas piratica</name>
    <dbReference type="NCBI Taxonomy" id="1348114"/>
    <lineage>
        <taxon>Bacteria</taxon>
        <taxon>Pseudomonadati</taxon>
        <taxon>Pseudomonadota</taxon>
        <taxon>Gammaproteobacteria</taxon>
        <taxon>Alteromonadales</taxon>
        <taxon>Pseudoalteromonadaceae</taxon>
        <taxon>Pseudoalteromonas</taxon>
    </lineage>
</organism>
<name>A0A0A7ENC5_9GAMM</name>
<dbReference type="KEGG" id="pseo:OM33_21550"/>
<dbReference type="AlphaFoldDB" id="A0A0A7ENC5"/>
<evidence type="ECO:0000313" key="2">
    <source>
        <dbReference type="Proteomes" id="UP000030341"/>
    </source>
</evidence>
<sequence length="773" mass="90095">MSYKEILQLKQESDAPKRGYMFEQSLREILPWSYRPPITASTSSEQLDAFFEWNSWHFLVEAKAKKKVITAGSHDWEDFELKIRKRKGQCIGLFCSLYDVNDEVLRSAEMLNKEGFTTIVIAGAVWIKLFESNIRISDYIRYSVFQARSKFKPISDDLDKIKDWVFSRDEINLKIHAICTKESSVFLRRHKISHHENVYVERKVDENLASFINLLKPSKLNSNVKSHTHDGKLYSSDRGKPKQITLVRDLSGAGKTTLSVNLSLDNDNYFGSVKAALQNDIDCFIDRLLDIDDSNGLESLLYVDKPIVFVIDSLDESLANAQKRKEVMALIKGIEELNNKAKLRGLLCYPIMLVFTIREDFWRDWESTFEGLEKHNLKKRFSYFNYEETILALNKYSNSFNYNIKTKLNKQHLDILSHPFNLQIFSEAHEYEGDVYIDDVMDDTVLKLFFDRKKDDIHKRPISGFYPNILMALCSSISAFIAKSCKNEVSYDKVISIIRNDYSSLSEVSDLIVKNLISEQIIVRDTANTRMLRFRHMKFVEYLTSYYIARTLHTSNNPKKLDEMISSLINEGFLSIYYIHEFIRSICKAEFYELYENLMEYYAHSSEYMKRLVHQKRLFISGGEKVSNLDIDTIEKAMARGESEVCWEGFFVIAAKNNNRDKKTVLNAFDMAWKANESRVDRWKILNKLSQHKLLLEPTVFKSVMASNSTNDWYSFIDGVILAEQFNDFKSIMDEYNFPCLLKHLALKEGSEWTRVIQLLESTYQGQKYELGA</sequence>